<dbReference type="KEGG" id="fsa:C5Q98_01605"/>
<keyword evidence="5" id="KW-0460">Magnesium</keyword>
<protein>
    <submittedName>
        <fullName evidence="8">DNA mismatch repair protein MutT</fullName>
    </submittedName>
</protein>
<dbReference type="GO" id="GO:0008413">
    <property type="term" value="F:8-oxo-7,8-dihydroguanosine triphosphate pyrophosphatase activity"/>
    <property type="evidence" value="ECO:0007669"/>
    <property type="project" value="InterPro"/>
</dbReference>
<evidence type="ECO:0000256" key="6">
    <source>
        <dbReference type="RuleBase" id="RU003476"/>
    </source>
</evidence>
<dbReference type="SUPFAM" id="SSF55811">
    <property type="entry name" value="Nudix"/>
    <property type="match status" value="1"/>
</dbReference>
<organism evidence="8 9">
    <name type="scientific">Fastidiosipila sanguinis</name>
    <dbReference type="NCBI Taxonomy" id="236753"/>
    <lineage>
        <taxon>Bacteria</taxon>
        <taxon>Bacillati</taxon>
        <taxon>Bacillota</taxon>
        <taxon>Clostridia</taxon>
        <taxon>Eubacteriales</taxon>
        <taxon>Oscillospiraceae</taxon>
        <taxon>Fastidiosipila</taxon>
    </lineage>
</organism>
<keyword evidence="3" id="KW-0479">Metal-binding</keyword>
<evidence type="ECO:0000313" key="8">
    <source>
        <dbReference type="EMBL" id="AVM42007.1"/>
    </source>
</evidence>
<evidence type="ECO:0000256" key="4">
    <source>
        <dbReference type="ARBA" id="ARBA00022801"/>
    </source>
</evidence>
<dbReference type="InterPro" id="IPR020084">
    <property type="entry name" value="NUDIX_hydrolase_CS"/>
</dbReference>
<dbReference type="PANTHER" id="PTHR43758">
    <property type="entry name" value="7,8-DIHYDRO-8-OXOGUANINE TRIPHOSPHATASE"/>
    <property type="match status" value="1"/>
</dbReference>
<dbReference type="EMBL" id="CP027226">
    <property type="protein sequence ID" value="AVM42007.1"/>
    <property type="molecule type" value="Genomic_DNA"/>
</dbReference>
<dbReference type="PROSITE" id="PS51462">
    <property type="entry name" value="NUDIX"/>
    <property type="match status" value="1"/>
</dbReference>
<dbReference type="InterPro" id="IPR015797">
    <property type="entry name" value="NUDIX_hydrolase-like_dom_sf"/>
</dbReference>
<dbReference type="GO" id="GO:0006281">
    <property type="term" value="P:DNA repair"/>
    <property type="evidence" value="ECO:0007669"/>
    <property type="project" value="InterPro"/>
</dbReference>
<comment type="similarity">
    <text evidence="2 6">Belongs to the Nudix hydrolase family.</text>
</comment>
<dbReference type="GO" id="GO:0046872">
    <property type="term" value="F:metal ion binding"/>
    <property type="evidence" value="ECO:0007669"/>
    <property type="project" value="UniProtKB-KW"/>
</dbReference>
<dbReference type="OrthoDB" id="9804563at2"/>
<dbReference type="Proteomes" id="UP000237947">
    <property type="component" value="Chromosome"/>
</dbReference>
<keyword evidence="9" id="KW-1185">Reference proteome</keyword>
<proteinExistence type="inferred from homology"/>
<evidence type="ECO:0000259" key="7">
    <source>
        <dbReference type="PROSITE" id="PS51462"/>
    </source>
</evidence>
<dbReference type="RefSeq" id="WP_106011993.1">
    <property type="nucleotide sequence ID" value="NZ_CP027226.1"/>
</dbReference>
<evidence type="ECO:0000256" key="2">
    <source>
        <dbReference type="ARBA" id="ARBA00005582"/>
    </source>
</evidence>
<dbReference type="PRINTS" id="PR00502">
    <property type="entry name" value="NUDIXFAMILY"/>
</dbReference>
<name>A0A2S0KLX7_9FIRM</name>
<reference evidence="9" key="1">
    <citation type="submission" date="2018-02" db="EMBL/GenBank/DDBJ databases">
        <authorList>
            <person name="Holder M.E."/>
            <person name="Ajami N.J."/>
            <person name="Petrosino J.F."/>
        </authorList>
    </citation>
    <scope>NUCLEOTIDE SEQUENCE [LARGE SCALE GENOMIC DNA]</scope>
    <source>
        <strain evidence="9">CCUG 47711</strain>
    </source>
</reference>
<dbReference type="Pfam" id="PF00293">
    <property type="entry name" value="NUDIX"/>
    <property type="match status" value="1"/>
</dbReference>
<dbReference type="Gene3D" id="3.90.79.10">
    <property type="entry name" value="Nucleoside Triphosphate Pyrophosphohydrolase"/>
    <property type="match status" value="1"/>
</dbReference>
<dbReference type="CDD" id="cd18886">
    <property type="entry name" value="NUDIX_MutT_Nudt1"/>
    <property type="match status" value="1"/>
</dbReference>
<dbReference type="PANTHER" id="PTHR43758:SF2">
    <property type="entry name" value="OXIDIZED PURINE NUCLEOSIDE TRIPHOSPHATE HYDROLASE"/>
    <property type="match status" value="1"/>
</dbReference>
<accession>A0A2S0KLX7</accession>
<dbReference type="PRINTS" id="PR01402">
    <property type="entry name" value="MUTATORMUTX"/>
</dbReference>
<dbReference type="InterPro" id="IPR003562">
    <property type="entry name" value="Mutator_MutX_prot"/>
</dbReference>
<dbReference type="GO" id="GO:0005737">
    <property type="term" value="C:cytoplasm"/>
    <property type="evidence" value="ECO:0007669"/>
    <property type="project" value="TreeGrafter"/>
</dbReference>
<sequence>MALTTVTYIRNQNKILMLHRVKELNDFNEGKWLGVGGHLELGETPHEAALREIKEETGISIDEIILQGIVTFVYPNKETDYIFVYRADTETTETIITSEGVLQWIPVDEIMNLNLWEGDLLFLPYVLDQSDKIFSVKVIYDENGNLENYRFD</sequence>
<evidence type="ECO:0000256" key="1">
    <source>
        <dbReference type="ARBA" id="ARBA00001946"/>
    </source>
</evidence>
<dbReference type="InterPro" id="IPR000086">
    <property type="entry name" value="NUDIX_hydrolase_dom"/>
</dbReference>
<gene>
    <name evidence="8" type="ORF">C5Q98_01605</name>
</gene>
<dbReference type="InterPro" id="IPR020476">
    <property type="entry name" value="Nudix_hydrolase"/>
</dbReference>
<dbReference type="AlphaFoldDB" id="A0A2S0KLX7"/>
<evidence type="ECO:0000313" key="9">
    <source>
        <dbReference type="Proteomes" id="UP000237947"/>
    </source>
</evidence>
<evidence type="ECO:0000256" key="5">
    <source>
        <dbReference type="ARBA" id="ARBA00022842"/>
    </source>
</evidence>
<dbReference type="PROSITE" id="PS00893">
    <property type="entry name" value="NUDIX_BOX"/>
    <property type="match status" value="1"/>
</dbReference>
<comment type="cofactor">
    <cofactor evidence="1">
        <name>Mg(2+)</name>
        <dbReference type="ChEBI" id="CHEBI:18420"/>
    </cofactor>
</comment>
<keyword evidence="4 6" id="KW-0378">Hydrolase</keyword>
<feature type="domain" description="Nudix hydrolase" evidence="7">
    <location>
        <begin position="1"/>
        <end position="128"/>
    </location>
</feature>
<evidence type="ECO:0000256" key="3">
    <source>
        <dbReference type="ARBA" id="ARBA00022723"/>
    </source>
</evidence>